<dbReference type="Proteomes" id="UP000001429">
    <property type="component" value="Chromosome 5"/>
</dbReference>
<comment type="similarity">
    <text evidence="2">Belongs to the activator 1 small subunits family.</text>
</comment>
<dbReference type="InterPro" id="IPR003959">
    <property type="entry name" value="ATPase_AAA_core"/>
</dbReference>
<protein>
    <recommendedName>
        <fullName evidence="7">Replication factor C subunit 3</fullName>
    </recommendedName>
</protein>
<dbReference type="CDD" id="cd00009">
    <property type="entry name" value="AAA"/>
    <property type="match status" value="1"/>
</dbReference>
<dbReference type="NCBIfam" id="NF001679">
    <property type="entry name" value="PRK00440.1"/>
    <property type="match status" value="1"/>
</dbReference>
<evidence type="ECO:0000313" key="9">
    <source>
        <dbReference type="EMBL" id="EEQ46419.1"/>
    </source>
</evidence>
<name>C4YRR6_CANAW</name>
<dbReference type="EMBL" id="CM000311">
    <property type="protein sequence ID" value="EEQ46419.1"/>
    <property type="molecule type" value="Genomic_DNA"/>
</dbReference>
<feature type="domain" description="AAA+ ATPase" evidence="8">
    <location>
        <begin position="55"/>
        <end position="192"/>
    </location>
</feature>
<dbReference type="GO" id="GO:0006281">
    <property type="term" value="P:DNA repair"/>
    <property type="evidence" value="ECO:0007669"/>
    <property type="project" value="TreeGrafter"/>
</dbReference>
<dbReference type="Gene3D" id="1.10.8.60">
    <property type="match status" value="1"/>
</dbReference>
<dbReference type="GO" id="GO:0005663">
    <property type="term" value="C:DNA replication factor C complex"/>
    <property type="evidence" value="ECO:0007669"/>
    <property type="project" value="TreeGrafter"/>
</dbReference>
<dbReference type="GO" id="GO:0016887">
    <property type="term" value="F:ATP hydrolysis activity"/>
    <property type="evidence" value="ECO:0007669"/>
    <property type="project" value="InterPro"/>
</dbReference>
<evidence type="ECO:0000256" key="7">
    <source>
        <dbReference type="ARBA" id="ARBA00070184"/>
    </source>
</evidence>
<dbReference type="GO" id="GO:0003689">
    <property type="term" value="F:DNA clamp loader activity"/>
    <property type="evidence" value="ECO:0007669"/>
    <property type="project" value="TreeGrafter"/>
</dbReference>
<dbReference type="Pfam" id="PF00004">
    <property type="entry name" value="AAA"/>
    <property type="match status" value="1"/>
</dbReference>
<evidence type="ECO:0000256" key="2">
    <source>
        <dbReference type="ARBA" id="ARBA00005378"/>
    </source>
</evidence>
<evidence type="ECO:0000259" key="8">
    <source>
        <dbReference type="SMART" id="SM00382"/>
    </source>
</evidence>
<keyword evidence="4" id="KW-0547">Nucleotide-binding</keyword>
<dbReference type="PaxDb" id="5476-C4YRR6"/>
<dbReference type="AlphaFoldDB" id="C4YRR6"/>
<dbReference type="InterPro" id="IPR050238">
    <property type="entry name" value="DNA_Rep/Repair_Clamp_Loader"/>
</dbReference>
<dbReference type="InterPro" id="IPR008921">
    <property type="entry name" value="DNA_pol3_clamp-load_cplx_C"/>
</dbReference>
<dbReference type="HOGENOM" id="CLU_042324_2_0_1"/>
<dbReference type="SUPFAM" id="SSF52540">
    <property type="entry name" value="P-loop containing nucleoside triphosphate hydrolases"/>
    <property type="match status" value="1"/>
</dbReference>
<dbReference type="Gene3D" id="1.20.272.10">
    <property type="match status" value="1"/>
</dbReference>
<dbReference type="SUPFAM" id="SSF48019">
    <property type="entry name" value="post-AAA+ oligomerization domain-like"/>
    <property type="match status" value="1"/>
</dbReference>
<evidence type="ECO:0000256" key="4">
    <source>
        <dbReference type="ARBA" id="ARBA00022741"/>
    </source>
</evidence>
<evidence type="ECO:0000256" key="5">
    <source>
        <dbReference type="ARBA" id="ARBA00022840"/>
    </source>
</evidence>
<evidence type="ECO:0000256" key="1">
    <source>
        <dbReference type="ARBA" id="ARBA00004123"/>
    </source>
</evidence>
<dbReference type="GO" id="GO:0031390">
    <property type="term" value="C:Ctf18 RFC-like complex"/>
    <property type="evidence" value="ECO:0007669"/>
    <property type="project" value="TreeGrafter"/>
</dbReference>
<dbReference type="GO" id="GO:0006271">
    <property type="term" value="P:DNA strand elongation involved in DNA replication"/>
    <property type="evidence" value="ECO:0007669"/>
    <property type="project" value="UniProtKB-ARBA"/>
</dbReference>
<keyword evidence="6" id="KW-0539">Nucleus</keyword>
<reference evidence="9 10" key="1">
    <citation type="journal article" date="2009" name="Nature">
        <title>Evolution of pathogenicity and sexual reproduction in eight Candida genomes.</title>
        <authorList>
            <person name="Butler G."/>
            <person name="Rasmussen M.D."/>
            <person name="Lin M.F."/>
            <person name="Santos M.A."/>
            <person name="Sakthikumar S."/>
            <person name="Munro C.A."/>
            <person name="Rheinbay E."/>
            <person name="Grabherr M."/>
            <person name="Forche A."/>
            <person name="Reedy J.L."/>
            <person name="Agrafioti I."/>
            <person name="Arnaud M.B."/>
            <person name="Bates S."/>
            <person name="Brown A.J."/>
            <person name="Brunke S."/>
            <person name="Costanzo M.C."/>
            <person name="Fitzpatrick D.A."/>
            <person name="de Groot P.W."/>
            <person name="Harris D."/>
            <person name="Hoyer L.L."/>
            <person name="Hube B."/>
            <person name="Klis F.M."/>
            <person name="Kodira C."/>
            <person name="Lennard N."/>
            <person name="Logue M.E."/>
            <person name="Martin R."/>
            <person name="Neiman A.M."/>
            <person name="Nikolaou E."/>
            <person name="Quail M.A."/>
            <person name="Quinn J."/>
            <person name="Santos M.C."/>
            <person name="Schmitzberger F.F."/>
            <person name="Sherlock G."/>
            <person name="Shah P."/>
            <person name="Silverstein K.A."/>
            <person name="Skrzypek M.S."/>
            <person name="Soll D."/>
            <person name="Staggs R."/>
            <person name="Stansfield I."/>
            <person name="Stumpf M.P."/>
            <person name="Sudbery P.E."/>
            <person name="Srikantha T."/>
            <person name="Zeng Q."/>
            <person name="Berman J."/>
            <person name="Berriman M."/>
            <person name="Heitman J."/>
            <person name="Gow N.A."/>
            <person name="Lorenz M.C."/>
            <person name="Birren B.W."/>
            <person name="Kellis M."/>
            <person name="Cuomo C.A."/>
        </authorList>
    </citation>
    <scope>NUCLEOTIDE SEQUENCE [LARGE SCALE GENOMIC DNA]</scope>
    <source>
        <strain evidence="9 10">WO-1</strain>
    </source>
</reference>
<dbReference type="CDD" id="cd18140">
    <property type="entry name" value="HLD_clamp_RFC"/>
    <property type="match status" value="1"/>
</dbReference>
<evidence type="ECO:0000313" key="10">
    <source>
        <dbReference type="Proteomes" id="UP000001429"/>
    </source>
</evidence>
<evidence type="ECO:0000256" key="6">
    <source>
        <dbReference type="ARBA" id="ARBA00023242"/>
    </source>
</evidence>
<dbReference type="Pfam" id="PF08542">
    <property type="entry name" value="Rep_fac_C"/>
    <property type="match status" value="1"/>
</dbReference>
<dbReference type="FunFam" id="1.20.272.10:FF:000004">
    <property type="entry name" value="Replication factor C subunit 5"/>
    <property type="match status" value="1"/>
</dbReference>
<dbReference type="Pfam" id="PF25361">
    <property type="entry name" value="AAA_lid_RFC1"/>
    <property type="match status" value="1"/>
</dbReference>
<accession>C4YRR6</accession>
<dbReference type="GO" id="GO:0003677">
    <property type="term" value="F:DNA binding"/>
    <property type="evidence" value="ECO:0007669"/>
    <property type="project" value="InterPro"/>
</dbReference>
<sequence>MVCIKPTNIIVYASLFYDTNPLFSRVEKYRPDSLEEVKGQQEIVDTVRKFVETGKLPHLLFYGPSGTGKTSTIIALAKEIYGATNYKNMILELNASDDRGIDVVRNQIKNFASTRQIFTKNTSQTASNNQFKLIILDEADAMTNVAQNSLRRVIEKFTKNCRFCILANYSHKLNPALISRCTRFRFTPIDISAIKDRLNTVIIKENVNISPEAIDALLKLSNGDMRRALNVLQSCKAALGDEEKEEDGHANDEIDVDMIYDCVGAPHPQDVETCLDSILKDDWTTAYLTLNKYKTIKGLALIDLITGFIEILNNYKLKPKTRLEILKGLSDIEYGISKGGNDKIQTSAIIGVIKDAMEFEA</sequence>
<dbReference type="FunFam" id="1.10.8.60:FF:000028">
    <property type="entry name" value="Replication factor C subunit 5"/>
    <property type="match status" value="1"/>
</dbReference>
<dbReference type="SMART" id="SM00382">
    <property type="entry name" value="AAA"/>
    <property type="match status" value="1"/>
</dbReference>
<dbReference type="FunFam" id="3.40.50.300:FF:000129">
    <property type="entry name" value="Replication factor C subunit 5"/>
    <property type="match status" value="1"/>
</dbReference>
<gene>
    <name evidence="9" type="ORF">CAWG_04772</name>
</gene>
<dbReference type="InterPro" id="IPR027417">
    <property type="entry name" value="P-loop_NTPase"/>
</dbReference>
<organism evidence="9 10">
    <name type="scientific">Candida albicans (strain WO-1)</name>
    <name type="common">Yeast</name>
    <dbReference type="NCBI Taxonomy" id="294748"/>
    <lineage>
        <taxon>Eukaryota</taxon>
        <taxon>Fungi</taxon>
        <taxon>Dikarya</taxon>
        <taxon>Ascomycota</taxon>
        <taxon>Saccharomycotina</taxon>
        <taxon>Pichiomycetes</taxon>
        <taxon>Debaryomycetaceae</taxon>
        <taxon>Candida/Lodderomyces clade</taxon>
        <taxon>Candida</taxon>
    </lineage>
</organism>
<dbReference type="Gene3D" id="3.40.50.300">
    <property type="entry name" value="P-loop containing nucleotide triphosphate hydrolases"/>
    <property type="match status" value="1"/>
</dbReference>
<keyword evidence="5" id="KW-0067">ATP-binding</keyword>
<dbReference type="OrthoDB" id="4199794at2759"/>
<dbReference type="InterPro" id="IPR003593">
    <property type="entry name" value="AAA+_ATPase"/>
</dbReference>
<proteinExistence type="inferred from homology"/>
<comment type="subcellular location">
    <subcellularLocation>
        <location evidence="1">Nucleus</location>
    </subcellularLocation>
</comment>
<dbReference type="GO" id="GO:0031389">
    <property type="term" value="C:Rad17 RFC-like complex"/>
    <property type="evidence" value="ECO:0007669"/>
    <property type="project" value="TreeGrafter"/>
</dbReference>
<dbReference type="InterPro" id="IPR013748">
    <property type="entry name" value="Rep_factorC_C"/>
</dbReference>
<dbReference type="GO" id="GO:0031391">
    <property type="term" value="C:Elg1 RFC-like complex"/>
    <property type="evidence" value="ECO:0007669"/>
    <property type="project" value="TreeGrafter"/>
</dbReference>
<dbReference type="GO" id="GO:0005524">
    <property type="term" value="F:ATP binding"/>
    <property type="evidence" value="ECO:0007669"/>
    <property type="project" value="UniProtKB-KW"/>
</dbReference>
<dbReference type="OMA" id="AEDNLPW"/>
<keyword evidence="3" id="KW-0235">DNA replication</keyword>
<dbReference type="PANTHER" id="PTHR11669">
    <property type="entry name" value="REPLICATION FACTOR C / DNA POLYMERASE III GAMMA-TAU SUBUNIT"/>
    <property type="match status" value="1"/>
</dbReference>
<dbReference type="InterPro" id="IPR047854">
    <property type="entry name" value="RFC_lid"/>
</dbReference>
<dbReference type="PANTHER" id="PTHR11669:SF9">
    <property type="entry name" value="REPLICATION FACTOR C SUBUNIT 5"/>
    <property type="match status" value="1"/>
</dbReference>
<keyword evidence="10" id="KW-1185">Reference proteome</keyword>
<evidence type="ECO:0000256" key="3">
    <source>
        <dbReference type="ARBA" id="ARBA00022705"/>
    </source>
</evidence>
<dbReference type="VEuPathDB" id="FungiDB:CAWG_04772"/>